<dbReference type="Proteomes" id="UP000386466">
    <property type="component" value="Unassembled WGS sequence"/>
</dbReference>
<proteinExistence type="predicted"/>
<feature type="non-terminal residue" evidence="1">
    <location>
        <position position="1"/>
    </location>
</feature>
<protein>
    <submittedName>
        <fullName evidence="1">Uncharacterized protein</fullName>
    </submittedName>
</protein>
<reference evidence="1 2" key="1">
    <citation type="submission" date="2019-01" db="EMBL/GenBank/DDBJ databases">
        <authorList>
            <person name="Alioto T."/>
            <person name="Alioto T."/>
        </authorList>
    </citation>
    <scope>NUCLEOTIDE SEQUENCE [LARGE SCALE GENOMIC DNA]</scope>
</reference>
<gene>
    <name evidence="1" type="ORF">LYPA_23C014112</name>
</gene>
<organism evidence="1 2">
    <name type="scientific">Lynx pardinus</name>
    <name type="common">Iberian lynx</name>
    <name type="synonym">Felis pardina</name>
    <dbReference type="NCBI Taxonomy" id="191816"/>
    <lineage>
        <taxon>Eukaryota</taxon>
        <taxon>Metazoa</taxon>
        <taxon>Chordata</taxon>
        <taxon>Craniata</taxon>
        <taxon>Vertebrata</taxon>
        <taxon>Euteleostomi</taxon>
        <taxon>Mammalia</taxon>
        <taxon>Eutheria</taxon>
        <taxon>Laurasiatheria</taxon>
        <taxon>Carnivora</taxon>
        <taxon>Feliformia</taxon>
        <taxon>Felidae</taxon>
        <taxon>Felinae</taxon>
        <taxon>Lynx</taxon>
    </lineage>
</organism>
<accession>A0A485NZG2</accession>
<keyword evidence="2" id="KW-1185">Reference proteome</keyword>
<dbReference type="EMBL" id="CAAGRJ010021222">
    <property type="protein sequence ID" value="VFV35472.1"/>
    <property type="molecule type" value="Genomic_DNA"/>
</dbReference>
<name>A0A485NZG2_LYNPA</name>
<evidence type="ECO:0000313" key="2">
    <source>
        <dbReference type="Proteomes" id="UP000386466"/>
    </source>
</evidence>
<dbReference type="AlphaFoldDB" id="A0A485NZG2"/>
<dbReference type="SUPFAM" id="SSF55347">
    <property type="entry name" value="Glyceraldehyde-3-phosphate dehydrogenase-like, C-terminal domain"/>
    <property type="match status" value="1"/>
</dbReference>
<evidence type="ECO:0000313" key="1">
    <source>
        <dbReference type="EMBL" id="VFV35472.1"/>
    </source>
</evidence>
<sequence length="66" mass="7207">HGSKLTPGESYKYDDIKKVVKQASEDSLKGILCYTEDQVSPVTSTVTHILPPPMWGLALLSMTTLS</sequence>
<dbReference type="Gene3D" id="3.30.360.10">
    <property type="entry name" value="Dihydrodipicolinate Reductase, domain 2"/>
    <property type="match status" value="1"/>
</dbReference>
<feature type="non-terminal residue" evidence="1">
    <location>
        <position position="66"/>
    </location>
</feature>